<dbReference type="InterPro" id="IPR002110">
    <property type="entry name" value="Ankyrin_rpt"/>
</dbReference>
<dbReference type="GO" id="GO:2001070">
    <property type="term" value="F:starch binding"/>
    <property type="evidence" value="ECO:0007669"/>
    <property type="project" value="InterPro"/>
</dbReference>
<dbReference type="InterPro" id="IPR011333">
    <property type="entry name" value="SKP1/BTB/POZ_sf"/>
</dbReference>
<dbReference type="SMART" id="SM01065">
    <property type="entry name" value="CBM_2"/>
    <property type="match status" value="1"/>
</dbReference>
<organism evidence="4 5">
    <name type="scientific">Anaeramoeba ignava</name>
    <name type="common">Anaerobic marine amoeba</name>
    <dbReference type="NCBI Taxonomy" id="1746090"/>
    <lineage>
        <taxon>Eukaryota</taxon>
        <taxon>Metamonada</taxon>
        <taxon>Anaeramoebidae</taxon>
        <taxon>Anaeramoeba</taxon>
    </lineage>
</organism>
<dbReference type="InterPro" id="IPR000210">
    <property type="entry name" value="BTB/POZ_dom"/>
</dbReference>
<dbReference type="InterPro" id="IPR002044">
    <property type="entry name" value="CBM20"/>
</dbReference>
<evidence type="ECO:0000259" key="2">
    <source>
        <dbReference type="PROSITE" id="PS50097"/>
    </source>
</evidence>
<dbReference type="InterPro" id="IPR036770">
    <property type="entry name" value="Ankyrin_rpt-contain_sf"/>
</dbReference>
<keyword evidence="1" id="KW-0040">ANK repeat</keyword>
<feature type="domain" description="BTB" evidence="2">
    <location>
        <begin position="399"/>
        <end position="466"/>
    </location>
</feature>
<protein>
    <submittedName>
        <fullName evidence="4">Btb/poz domain-containing protein</fullName>
    </submittedName>
</protein>
<dbReference type="AlphaFoldDB" id="A0A9Q0LB91"/>
<dbReference type="OrthoDB" id="1058301at2759"/>
<dbReference type="Gene3D" id="2.60.40.10">
    <property type="entry name" value="Immunoglobulins"/>
    <property type="match status" value="1"/>
</dbReference>
<sequence length="510" mass="60555">MQFQKFTFYFYYPHSHFGEIVYIYGDTPELGDSDYTKGIPLTTTPEKFPIWETTIYLPINDIVGYQYFLKKDNNFSPLRLGSGPYIYYSSYYLYHSTKISKDKKAVFDEFGFYHNLTKYGWKVLIEHNQFPPDQIEFLKHVFSSISDTEFIQEMIESKIDIKSYSNSGYSALHIMLLPYTTAFKENIFYFLIEKGIDINSLSGETPIYLLCTLDNPNIDCVQYLIEKGADPTIYRIDYLLENLLIFPSKEPIFKLILNHCSYSTIEKKLPNLKNTLTEKYIRCNFQLTKDMRKLYQREEFTDLIYYDQEQKAHKVHRLIFQARNINLEKIQKIFSKISTEESTELLDWIYTGNVGNRDLIFRLGKKLGVFENEKEFFLKSYKGGIVKDLSKLFLDRKSKDFAIVCGENEVYWTHRLILCARSKLFRGMFLSVQDDSKQVKDYSGKSPIIISSLIKYFYTDYFDQNLIKKHFFELRDCSDYFLLGQNSMFNYYLQDFLRQNQKFISMIKSN</sequence>
<feature type="domain" description="CBM20" evidence="3">
    <location>
        <begin position="1"/>
        <end position="112"/>
    </location>
</feature>
<dbReference type="Gene3D" id="3.30.710.10">
    <property type="entry name" value="Potassium Channel Kv1.1, Chain A"/>
    <property type="match status" value="1"/>
</dbReference>
<dbReference type="SUPFAM" id="SSF49452">
    <property type="entry name" value="Starch-binding domain-like"/>
    <property type="match status" value="1"/>
</dbReference>
<evidence type="ECO:0000313" key="5">
    <source>
        <dbReference type="Proteomes" id="UP001149090"/>
    </source>
</evidence>
<accession>A0A9Q0LB91</accession>
<dbReference type="Pfam" id="PF12796">
    <property type="entry name" value="Ank_2"/>
    <property type="match status" value="1"/>
</dbReference>
<dbReference type="SMART" id="SM00248">
    <property type="entry name" value="ANK"/>
    <property type="match status" value="2"/>
</dbReference>
<dbReference type="Gene3D" id="1.25.40.20">
    <property type="entry name" value="Ankyrin repeat-containing domain"/>
    <property type="match status" value="1"/>
</dbReference>
<dbReference type="CDD" id="cd18186">
    <property type="entry name" value="BTB_POZ_ZBTB_KLHL-like"/>
    <property type="match status" value="1"/>
</dbReference>
<gene>
    <name evidence="4" type="ORF">M0811_11765</name>
</gene>
<dbReference type="InterPro" id="IPR013784">
    <property type="entry name" value="Carb-bd-like_fold"/>
</dbReference>
<evidence type="ECO:0000259" key="3">
    <source>
        <dbReference type="PROSITE" id="PS51166"/>
    </source>
</evidence>
<dbReference type="PROSITE" id="PS50088">
    <property type="entry name" value="ANK_REPEAT"/>
    <property type="match status" value="1"/>
</dbReference>
<reference evidence="4" key="1">
    <citation type="submission" date="2022-10" db="EMBL/GenBank/DDBJ databases">
        <title>Novel sulphate-reducing endosymbionts in the free-living metamonad Anaeramoeba.</title>
        <authorList>
            <person name="Jerlstrom-Hultqvist J."/>
            <person name="Cepicka I."/>
            <person name="Gallot-Lavallee L."/>
            <person name="Salas-Leiva D."/>
            <person name="Curtis B.A."/>
            <person name="Zahonova K."/>
            <person name="Pipaliya S."/>
            <person name="Dacks J."/>
            <person name="Roger A.J."/>
        </authorList>
    </citation>
    <scope>NUCLEOTIDE SEQUENCE</scope>
    <source>
        <strain evidence="4">BMAN</strain>
    </source>
</reference>
<evidence type="ECO:0000256" key="1">
    <source>
        <dbReference type="PROSITE-ProRule" id="PRU00023"/>
    </source>
</evidence>
<feature type="repeat" description="ANK" evidence="1">
    <location>
        <begin position="202"/>
        <end position="236"/>
    </location>
</feature>
<dbReference type="Pfam" id="PF00651">
    <property type="entry name" value="BTB"/>
    <property type="match status" value="1"/>
</dbReference>
<proteinExistence type="predicted"/>
<evidence type="ECO:0000313" key="4">
    <source>
        <dbReference type="EMBL" id="KAJ5069280.1"/>
    </source>
</evidence>
<dbReference type="SUPFAM" id="SSF48403">
    <property type="entry name" value="Ankyrin repeat"/>
    <property type="match status" value="1"/>
</dbReference>
<dbReference type="SUPFAM" id="SSF54695">
    <property type="entry name" value="POZ domain"/>
    <property type="match status" value="1"/>
</dbReference>
<dbReference type="Proteomes" id="UP001149090">
    <property type="component" value="Unassembled WGS sequence"/>
</dbReference>
<dbReference type="PROSITE" id="PS51166">
    <property type="entry name" value="CBM20"/>
    <property type="match status" value="1"/>
</dbReference>
<name>A0A9Q0LB91_ANAIG</name>
<dbReference type="PROSITE" id="PS50097">
    <property type="entry name" value="BTB"/>
    <property type="match status" value="1"/>
</dbReference>
<keyword evidence="5" id="KW-1185">Reference proteome</keyword>
<dbReference type="InterPro" id="IPR013783">
    <property type="entry name" value="Ig-like_fold"/>
</dbReference>
<dbReference type="EMBL" id="JAPDFW010000106">
    <property type="protein sequence ID" value="KAJ5069280.1"/>
    <property type="molecule type" value="Genomic_DNA"/>
</dbReference>
<comment type="caution">
    <text evidence="4">The sequence shown here is derived from an EMBL/GenBank/DDBJ whole genome shotgun (WGS) entry which is preliminary data.</text>
</comment>
<dbReference type="Pfam" id="PF00686">
    <property type="entry name" value="CBM_20"/>
    <property type="match status" value="1"/>
</dbReference>